<feature type="region of interest" description="Disordered" evidence="11">
    <location>
        <begin position="1525"/>
        <end position="1546"/>
    </location>
</feature>
<dbReference type="SMART" id="SM00249">
    <property type="entry name" value="PHD"/>
    <property type="match status" value="2"/>
</dbReference>
<dbReference type="GO" id="GO:0003677">
    <property type="term" value="F:DNA binding"/>
    <property type="evidence" value="ECO:0007669"/>
    <property type="project" value="TreeGrafter"/>
</dbReference>
<dbReference type="InterPro" id="IPR049730">
    <property type="entry name" value="SNF2/RAD54-like_C"/>
</dbReference>
<keyword evidence="7" id="KW-0378">Hydrolase</keyword>
<feature type="compositionally biased region" description="Polar residues" evidence="11">
    <location>
        <begin position="56"/>
        <end position="80"/>
    </location>
</feature>
<dbReference type="Pfam" id="PF00271">
    <property type="entry name" value="Helicase_C"/>
    <property type="match status" value="1"/>
</dbReference>
<dbReference type="Pfam" id="PF18585">
    <property type="entry name" value="zf-CCCH_6"/>
    <property type="match status" value="1"/>
</dbReference>
<keyword evidence="4" id="KW-0677">Repeat</keyword>
<feature type="compositionally biased region" description="Polar residues" evidence="11">
    <location>
        <begin position="242"/>
        <end position="260"/>
    </location>
</feature>
<feature type="region of interest" description="Disordered" evidence="11">
    <location>
        <begin position="1340"/>
        <end position="1409"/>
    </location>
</feature>
<evidence type="ECO:0000256" key="5">
    <source>
        <dbReference type="ARBA" id="ARBA00022741"/>
    </source>
</evidence>
<evidence type="ECO:0000256" key="1">
    <source>
        <dbReference type="ARBA" id="ARBA00004123"/>
    </source>
</evidence>
<evidence type="ECO:0000256" key="10">
    <source>
        <dbReference type="ARBA" id="ARBA00023242"/>
    </source>
</evidence>
<feature type="compositionally biased region" description="Polar residues" evidence="11">
    <location>
        <begin position="1341"/>
        <end position="1353"/>
    </location>
</feature>
<feature type="domain" description="Chromo" evidence="12">
    <location>
        <begin position="545"/>
        <end position="610"/>
    </location>
</feature>
<evidence type="ECO:0000256" key="11">
    <source>
        <dbReference type="SAM" id="MobiDB-lite"/>
    </source>
</evidence>
<gene>
    <name evidence="15" type="ORF">EPUS_04514</name>
</gene>
<keyword evidence="3" id="KW-0479">Metal-binding</keyword>
<dbReference type="GO" id="GO:0016887">
    <property type="term" value="F:ATP hydrolysis activity"/>
    <property type="evidence" value="ECO:0007669"/>
    <property type="project" value="TreeGrafter"/>
</dbReference>
<dbReference type="CDD" id="cd17919">
    <property type="entry name" value="DEXHc_Snf"/>
    <property type="match status" value="1"/>
</dbReference>
<dbReference type="InterPro" id="IPR041684">
    <property type="entry name" value="Znf-PHD-like"/>
</dbReference>
<evidence type="ECO:0000256" key="7">
    <source>
        <dbReference type="ARBA" id="ARBA00022801"/>
    </source>
</evidence>
<dbReference type="GO" id="GO:0140658">
    <property type="term" value="F:ATP-dependent chromatin remodeler activity"/>
    <property type="evidence" value="ECO:0007669"/>
    <property type="project" value="TreeGrafter"/>
</dbReference>
<organism evidence="15 16">
    <name type="scientific">Endocarpon pusillum (strain Z07020 / HMAS-L-300199)</name>
    <name type="common">Lichen-forming fungus</name>
    <dbReference type="NCBI Taxonomy" id="1263415"/>
    <lineage>
        <taxon>Eukaryota</taxon>
        <taxon>Fungi</taxon>
        <taxon>Dikarya</taxon>
        <taxon>Ascomycota</taxon>
        <taxon>Pezizomycotina</taxon>
        <taxon>Eurotiomycetes</taxon>
        <taxon>Chaetothyriomycetidae</taxon>
        <taxon>Verrucariales</taxon>
        <taxon>Verrucariaceae</taxon>
        <taxon>Endocarpon</taxon>
    </lineage>
</organism>
<feature type="region of interest" description="Disordered" evidence="11">
    <location>
        <begin position="1"/>
        <end position="80"/>
    </location>
</feature>
<dbReference type="InterPro" id="IPR013083">
    <property type="entry name" value="Znf_RING/FYVE/PHD"/>
</dbReference>
<dbReference type="InterPro" id="IPR056616">
    <property type="entry name" value="Chromo_MIT1"/>
</dbReference>
<dbReference type="GO" id="GO:0008270">
    <property type="term" value="F:zinc ion binding"/>
    <property type="evidence" value="ECO:0007669"/>
    <property type="project" value="UniProtKB-KW"/>
</dbReference>
<feature type="compositionally biased region" description="Polar residues" evidence="11">
    <location>
        <begin position="36"/>
        <end position="48"/>
    </location>
</feature>
<dbReference type="InterPro" id="IPR027417">
    <property type="entry name" value="P-loop_NTPase"/>
</dbReference>
<feature type="region of interest" description="Disordered" evidence="11">
    <location>
        <begin position="181"/>
        <end position="321"/>
    </location>
</feature>
<dbReference type="Gene3D" id="2.40.50.40">
    <property type="match status" value="1"/>
</dbReference>
<dbReference type="Pfam" id="PF00176">
    <property type="entry name" value="SNF2-rel_dom"/>
    <property type="match status" value="1"/>
</dbReference>
<proteinExistence type="predicted"/>
<accession>U1FVK8</accession>
<comment type="subcellular location">
    <subcellularLocation>
        <location evidence="1">Nucleus</location>
    </subcellularLocation>
</comment>
<evidence type="ECO:0000256" key="9">
    <source>
        <dbReference type="ARBA" id="ARBA00022840"/>
    </source>
</evidence>
<evidence type="ECO:0000313" key="16">
    <source>
        <dbReference type="Proteomes" id="UP000019373"/>
    </source>
</evidence>
<dbReference type="InterPro" id="IPR038718">
    <property type="entry name" value="SNF2-like_sf"/>
</dbReference>
<evidence type="ECO:0000256" key="3">
    <source>
        <dbReference type="ARBA" id="ARBA00022723"/>
    </source>
</evidence>
<dbReference type="InterPro" id="IPR011011">
    <property type="entry name" value="Znf_FYVE_PHD"/>
</dbReference>
<evidence type="ECO:0000259" key="12">
    <source>
        <dbReference type="PROSITE" id="PS50013"/>
    </source>
</evidence>
<dbReference type="GO" id="GO:0005634">
    <property type="term" value="C:nucleus"/>
    <property type="evidence" value="ECO:0007669"/>
    <property type="project" value="UniProtKB-SubCell"/>
</dbReference>
<dbReference type="SUPFAM" id="SSF54160">
    <property type="entry name" value="Chromo domain-like"/>
    <property type="match status" value="1"/>
</dbReference>
<dbReference type="PANTHER" id="PTHR45623">
    <property type="entry name" value="CHROMODOMAIN-HELICASE-DNA-BINDING PROTEIN 3-RELATED-RELATED"/>
    <property type="match status" value="1"/>
</dbReference>
<dbReference type="GO" id="GO:0005524">
    <property type="term" value="F:ATP binding"/>
    <property type="evidence" value="ECO:0007669"/>
    <property type="project" value="UniProtKB-KW"/>
</dbReference>
<sequence length="1597" mass="181360">MTGVDFSMWMGRPPPRDGDSNMHEAEEGEEGEEGRSLQSKTDLISPQPENVLEDLSTPSTSRSQAHNKSDARTPSSQINPVNGFYIDIPHLSEKGEYEHLPGYFTVQRILREVKPGQYLVKLRSGETDLLSRVELHKFTNSSVALKQFLSSRMASSSRRTTRRPQATGFVNWASLELSESEDVSPRKFGQRARRRVPQESDESVGSEREPQSSANEQTSESERSQPLGRRSLRLTMKKENGLSGNNARGDSSADSLNYQSSKRRKTQPKNDIRQSKRGLRSMSKTREAAAPQVSSGARRSERTRTQPRRSMRERHEDEISAYSEEEIGPKVVATKEYFERLPLDDEFRNRHRERCETCGIDGDTSEKGPLVFCQGCSSSYHKVCLGNRGTREHLVTKVGEGHFVLQCRRCLGMAQHKDPSAPHHGLCSLCREAGAASRPFRPRLTTREEQLRREEHGGVDPITEVDPSLINSSTNVMFRCANCQQAWHPHHLPGREHAQQDEEEAALDEQGLADLRFDYYSRSWTCKECIEHNSQIDALVAWRPADLEKYIPGSTLDMIEESQKEYLIKWKGQSYFQTTWMPGAWVWGVAASAMRVAFMKKPENQMPKMTTEDAIPEDWLRVDIVFDVVYTSVVTNRTKEIDFARAKEVDSAYVKYKGLGYEDAIWEKPPSYEEKERWADFKTAYEDWVMKDYIHTPVPKTLRRHLQLVRTKDFESDLLKETQPTTVTGGQLMDYQVEGMNWLYYQWYKSQNCILADEMGLGKTIQIIAYFALMVQDHKCWPFLVVVPNSTCPNWRREIKKWAPSLRAVTYFGSSVARKLAQDYELFPKDEEEKERKKLTAHDRSQPKDLRAHIVIASYESVVEEKARQNLQKVAWAGLIVDEGQRLKNEKNLLYDNLSKMKFPFKVLLTGTPLQNNARELFNLLQFLDPKINAAAMDAKYETLTKENVPELHELIRPFFLRRTKAQVLTFLPPMAQIILPVTMSVVQKKLYKSILAKNPQLMKSIFSRDGNIAQKERVNLNNILMQLRKTLCHPFVYNRKIEERSYELAVSHRNLVEASSKLQLLELMLPKLQERGHRVLIFSQFLDNLDIVEDFLDGLGLQHRRLDGSINSLEKQKRIDDFNAPDSPYFAFLLSTRSGGVGINLASADTVIIMDPDFNPHQDIQALSRAHRIGQKNKVLVFQIMTRGSAEEKIMQIGKKKMVLDHVLIQQMDQEDDAGMDLESILRHGAAALFDDDNTGDIVYDSASVDKLLDRSQIESTNVGDDKSAESQFSFARVWANDKAALEDNLGESEAATPADTTVWDKILKERERMYAEEAAARAETFGRGKRKRNAVDYQAQETLDTELNTSPFKARNDGSDTDFQANGAESDAGNDSTPAEETDVPSKEGTGPMKAAPKQPKIKARPFRRVKIPTGNPPYVDAEGAANYIPVGGLPPNHLCIACGDLHPMGWCRLKLAGVEHCGLCGIAHLGHGRTCPHLNSEIQVATLLGTLKESTESHELKDKATKYLRMIRGDLVQRKRFQERKDQRQIKPAPTGYQPRMDPTMIDGNTDVAPQDRAAVNGVRDPAEAWRNASAWSQALGLFPPLRPDHQFQQ</sequence>
<dbReference type="GO" id="GO:0000785">
    <property type="term" value="C:chromatin"/>
    <property type="evidence" value="ECO:0007669"/>
    <property type="project" value="TreeGrafter"/>
</dbReference>
<dbReference type="Pfam" id="PF23615">
    <property type="entry name" value="Chromo_MIT1"/>
    <property type="match status" value="1"/>
</dbReference>
<dbReference type="GeneID" id="19239469"/>
<comment type="subunit">
    <text evidence="2">Component of the NuA4 histone acetyltransferase complex.</text>
</comment>
<dbReference type="InterPro" id="IPR040934">
    <property type="entry name" value="Znf-CCCH_6"/>
</dbReference>
<dbReference type="InterPro" id="IPR001650">
    <property type="entry name" value="Helicase_C-like"/>
</dbReference>
<dbReference type="Gene3D" id="3.30.40.10">
    <property type="entry name" value="Zinc/RING finger domain, C3HC4 (zinc finger)"/>
    <property type="match status" value="1"/>
</dbReference>
<keyword evidence="10" id="KW-0539">Nucleus</keyword>
<dbReference type="OMA" id="PLQNNAR"/>
<feature type="domain" description="Helicase ATP-binding" evidence="13">
    <location>
        <begin position="744"/>
        <end position="931"/>
    </location>
</feature>
<keyword evidence="6" id="KW-0863">Zinc-finger</keyword>
<dbReference type="PROSITE" id="PS51192">
    <property type="entry name" value="HELICASE_ATP_BIND_1"/>
    <property type="match status" value="1"/>
</dbReference>
<dbReference type="RefSeq" id="XP_007805480.1">
    <property type="nucleotide sequence ID" value="XM_007807289.1"/>
</dbReference>
<evidence type="ECO:0000256" key="2">
    <source>
        <dbReference type="ARBA" id="ARBA00011353"/>
    </source>
</evidence>
<evidence type="ECO:0000259" key="13">
    <source>
        <dbReference type="PROSITE" id="PS51192"/>
    </source>
</evidence>
<dbReference type="Pfam" id="PF23614">
    <property type="entry name" value="DUF7141"/>
    <property type="match status" value="1"/>
</dbReference>
<dbReference type="GO" id="GO:0042393">
    <property type="term" value="F:histone binding"/>
    <property type="evidence" value="ECO:0007669"/>
    <property type="project" value="TreeGrafter"/>
</dbReference>
<dbReference type="Gene3D" id="3.40.50.10810">
    <property type="entry name" value="Tandem AAA-ATPase domain"/>
    <property type="match status" value="1"/>
</dbReference>
<dbReference type="EMBL" id="KE721492">
    <property type="protein sequence ID" value="ERF68862.1"/>
    <property type="molecule type" value="Genomic_DNA"/>
</dbReference>
<dbReference type="CDD" id="cd18793">
    <property type="entry name" value="SF2_C_SNF"/>
    <property type="match status" value="1"/>
</dbReference>
<dbReference type="HOGENOM" id="CLU_000315_18_1_1"/>
<dbReference type="GO" id="GO:0003682">
    <property type="term" value="F:chromatin binding"/>
    <property type="evidence" value="ECO:0007669"/>
    <property type="project" value="TreeGrafter"/>
</dbReference>
<feature type="domain" description="Helicase C-terminal" evidence="14">
    <location>
        <begin position="1065"/>
        <end position="1216"/>
    </location>
</feature>
<dbReference type="OrthoDB" id="5857104at2759"/>
<dbReference type="SMART" id="SM00490">
    <property type="entry name" value="HELICc"/>
    <property type="match status" value="1"/>
</dbReference>
<dbReference type="InterPro" id="IPR000953">
    <property type="entry name" value="Chromo/chromo_shadow_dom"/>
</dbReference>
<dbReference type="Proteomes" id="UP000019373">
    <property type="component" value="Unassembled WGS sequence"/>
</dbReference>
<evidence type="ECO:0000259" key="14">
    <source>
        <dbReference type="PROSITE" id="PS51194"/>
    </source>
</evidence>
<dbReference type="InterPro" id="IPR001965">
    <property type="entry name" value="Znf_PHD"/>
</dbReference>
<feature type="compositionally biased region" description="Basic and acidic residues" evidence="11">
    <location>
        <begin position="14"/>
        <end position="25"/>
    </location>
</feature>
<dbReference type="SUPFAM" id="SSF57903">
    <property type="entry name" value="FYVE/PHD zinc finger"/>
    <property type="match status" value="1"/>
</dbReference>
<dbReference type="CDD" id="cd15489">
    <property type="entry name" value="PHD_SF"/>
    <property type="match status" value="1"/>
</dbReference>
<dbReference type="eggNOG" id="KOG0383">
    <property type="taxonomic scope" value="Eukaryota"/>
</dbReference>
<dbReference type="Pfam" id="PF15446">
    <property type="entry name" value="zf-PHD-like"/>
    <property type="match status" value="1"/>
</dbReference>
<protein>
    <recommendedName>
        <fullName evidence="17">Chromatin remodeling factor mit1</fullName>
    </recommendedName>
</protein>
<dbReference type="PROSITE" id="PS51194">
    <property type="entry name" value="HELICASE_CTER"/>
    <property type="match status" value="1"/>
</dbReference>
<evidence type="ECO:0000256" key="4">
    <source>
        <dbReference type="ARBA" id="ARBA00022737"/>
    </source>
</evidence>
<evidence type="ECO:0000256" key="8">
    <source>
        <dbReference type="ARBA" id="ARBA00022833"/>
    </source>
</evidence>
<name>U1FVK8_ENDPU</name>
<dbReference type="SUPFAM" id="SSF52540">
    <property type="entry name" value="P-loop containing nucleoside triphosphate hydrolases"/>
    <property type="match status" value="2"/>
</dbReference>
<reference evidence="16" key="1">
    <citation type="journal article" date="2014" name="BMC Genomics">
        <title>Genome characteristics reveal the impact of lichenization on lichen-forming fungus Endocarpon pusillum Hedwig (Verrucariales, Ascomycota).</title>
        <authorList>
            <person name="Wang Y.-Y."/>
            <person name="Liu B."/>
            <person name="Zhang X.-Y."/>
            <person name="Zhou Q.-M."/>
            <person name="Zhang T."/>
            <person name="Li H."/>
            <person name="Yu Y.-F."/>
            <person name="Zhang X.-L."/>
            <person name="Hao X.-Y."/>
            <person name="Wang M."/>
            <person name="Wang L."/>
            <person name="Wei J.-C."/>
        </authorList>
    </citation>
    <scope>NUCLEOTIDE SEQUENCE [LARGE SCALE GENOMIC DNA]</scope>
    <source>
        <strain evidence="16">Z07020 / HMAS-L-300199</strain>
    </source>
</reference>
<dbReference type="PROSITE" id="PS50013">
    <property type="entry name" value="CHROMO_2"/>
    <property type="match status" value="1"/>
</dbReference>
<dbReference type="InterPro" id="IPR016197">
    <property type="entry name" value="Chromo-like_dom_sf"/>
</dbReference>
<dbReference type="PANTHER" id="PTHR45623:SF17">
    <property type="entry name" value="CHROMODOMAIN-HELICASE-DNA-BINDING PROTEIN 3-RELATED"/>
    <property type="match status" value="1"/>
</dbReference>
<dbReference type="InterPro" id="IPR014001">
    <property type="entry name" value="Helicase_ATP-bd"/>
</dbReference>
<dbReference type="InterPro" id="IPR000330">
    <property type="entry name" value="SNF2_N"/>
</dbReference>
<keyword evidence="5" id="KW-0547">Nucleotide-binding</keyword>
<keyword evidence="9" id="KW-0067">ATP-binding</keyword>
<dbReference type="SMART" id="SM00487">
    <property type="entry name" value="DEXDc"/>
    <property type="match status" value="1"/>
</dbReference>
<keyword evidence="8" id="KW-0862">Zinc</keyword>
<keyword evidence="16" id="KW-1185">Reference proteome</keyword>
<dbReference type="InterPro" id="IPR055565">
    <property type="entry name" value="DUF7141"/>
</dbReference>
<evidence type="ECO:0008006" key="17">
    <source>
        <dbReference type="Google" id="ProtNLM"/>
    </source>
</evidence>
<dbReference type="Gene3D" id="3.40.50.300">
    <property type="entry name" value="P-loop containing nucleotide triphosphate hydrolases"/>
    <property type="match status" value="1"/>
</dbReference>
<evidence type="ECO:0000313" key="15">
    <source>
        <dbReference type="EMBL" id="ERF68862.1"/>
    </source>
</evidence>
<evidence type="ECO:0000256" key="6">
    <source>
        <dbReference type="ARBA" id="ARBA00022771"/>
    </source>
</evidence>